<keyword evidence="2" id="KW-1185">Reference proteome</keyword>
<dbReference type="EMBL" id="VSRR010054073">
    <property type="protein sequence ID" value="MPC80457.1"/>
    <property type="molecule type" value="Genomic_DNA"/>
</dbReference>
<accession>A0A5B7IFU9</accession>
<organism evidence="1 2">
    <name type="scientific">Portunus trituberculatus</name>
    <name type="common">Swimming crab</name>
    <name type="synonym">Neptunus trituberculatus</name>
    <dbReference type="NCBI Taxonomy" id="210409"/>
    <lineage>
        <taxon>Eukaryota</taxon>
        <taxon>Metazoa</taxon>
        <taxon>Ecdysozoa</taxon>
        <taxon>Arthropoda</taxon>
        <taxon>Crustacea</taxon>
        <taxon>Multicrustacea</taxon>
        <taxon>Malacostraca</taxon>
        <taxon>Eumalacostraca</taxon>
        <taxon>Eucarida</taxon>
        <taxon>Decapoda</taxon>
        <taxon>Pleocyemata</taxon>
        <taxon>Brachyura</taxon>
        <taxon>Eubrachyura</taxon>
        <taxon>Portunoidea</taxon>
        <taxon>Portunidae</taxon>
        <taxon>Portuninae</taxon>
        <taxon>Portunus</taxon>
    </lineage>
</organism>
<dbReference type="Proteomes" id="UP000324222">
    <property type="component" value="Unassembled WGS sequence"/>
</dbReference>
<comment type="caution">
    <text evidence="1">The sequence shown here is derived from an EMBL/GenBank/DDBJ whole genome shotgun (WGS) entry which is preliminary data.</text>
</comment>
<reference evidence="1 2" key="1">
    <citation type="submission" date="2019-05" db="EMBL/GenBank/DDBJ databases">
        <title>Another draft genome of Portunus trituberculatus and its Hox gene families provides insights of decapod evolution.</title>
        <authorList>
            <person name="Jeong J.-H."/>
            <person name="Song I."/>
            <person name="Kim S."/>
            <person name="Choi T."/>
            <person name="Kim D."/>
            <person name="Ryu S."/>
            <person name="Kim W."/>
        </authorList>
    </citation>
    <scope>NUCLEOTIDE SEQUENCE [LARGE SCALE GENOMIC DNA]</scope>
    <source>
        <tissue evidence="1">Muscle</tissue>
    </source>
</reference>
<sequence>MRSNSSRFDLTLLLRICSFPRPGALTLATYCLPRCGTKARRDWNGGVKFVLCDFLIPVQHCLHQTAARELESV</sequence>
<name>A0A5B7IFU9_PORTR</name>
<proteinExistence type="predicted"/>
<evidence type="ECO:0000313" key="1">
    <source>
        <dbReference type="EMBL" id="MPC80457.1"/>
    </source>
</evidence>
<protein>
    <submittedName>
        <fullName evidence="1">Uncharacterized protein</fullName>
    </submittedName>
</protein>
<dbReference type="AlphaFoldDB" id="A0A5B7IFU9"/>
<evidence type="ECO:0000313" key="2">
    <source>
        <dbReference type="Proteomes" id="UP000324222"/>
    </source>
</evidence>
<gene>
    <name evidence="1" type="ORF">E2C01_075037</name>
</gene>